<dbReference type="AlphaFoldDB" id="A0A365L6V5"/>
<dbReference type="PANTHER" id="PTHR33705">
    <property type="entry name" value="PHOSPHOCARRIER PROTEIN HPR"/>
    <property type="match status" value="1"/>
</dbReference>
<dbReference type="InterPro" id="IPR035895">
    <property type="entry name" value="HPr-like_sf"/>
</dbReference>
<name>A0A365L6V5_9BACL</name>
<dbReference type="GO" id="GO:0009401">
    <property type="term" value="P:phosphoenolpyruvate-dependent sugar phosphotransferase system"/>
    <property type="evidence" value="ECO:0007669"/>
    <property type="project" value="UniProtKB-KW"/>
</dbReference>
<evidence type="ECO:0000256" key="3">
    <source>
        <dbReference type="ARBA" id="ARBA00022683"/>
    </source>
</evidence>
<reference evidence="5 6" key="1">
    <citation type="submission" date="2018-06" db="EMBL/GenBank/DDBJ databases">
        <title>The draft genome sequences of strains SCU63 and S1.</title>
        <authorList>
            <person name="Gan L."/>
        </authorList>
    </citation>
    <scope>NUCLEOTIDE SEQUENCE [LARGE SCALE GENOMIC DNA]</scope>
    <source>
        <strain evidence="5 6">SCU63</strain>
    </source>
</reference>
<dbReference type="SUPFAM" id="SSF55594">
    <property type="entry name" value="HPr-like"/>
    <property type="match status" value="1"/>
</dbReference>
<dbReference type="PANTHER" id="PTHR33705:SF2">
    <property type="entry name" value="PHOSPHOCARRIER PROTEIN NPR"/>
    <property type="match status" value="1"/>
</dbReference>
<dbReference type="NCBIfam" id="NF010352">
    <property type="entry name" value="PRK13780.1"/>
    <property type="match status" value="1"/>
</dbReference>
<dbReference type="Proteomes" id="UP000251002">
    <property type="component" value="Unassembled WGS sequence"/>
</dbReference>
<feature type="domain" description="HPr" evidence="4">
    <location>
        <begin position="1"/>
        <end position="87"/>
    </location>
</feature>
<keyword evidence="2" id="KW-0963">Cytoplasm</keyword>
<dbReference type="EMBL" id="QLZR01000001">
    <property type="protein sequence ID" value="RAZ81154.1"/>
    <property type="molecule type" value="Genomic_DNA"/>
</dbReference>
<keyword evidence="3" id="KW-0598">Phosphotransferase system</keyword>
<evidence type="ECO:0000313" key="5">
    <source>
        <dbReference type="EMBL" id="RAZ81154.1"/>
    </source>
</evidence>
<dbReference type="PROSITE" id="PS51350">
    <property type="entry name" value="PTS_HPR_DOM"/>
    <property type="match status" value="1"/>
</dbReference>
<proteinExistence type="predicted"/>
<dbReference type="GO" id="GO:0005737">
    <property type="term" value="C:cytoplasm"/>
    <property type="evidence" value="ECO:0007669"/>
    <property type="project" value="UniProtKB-SubCell"/>
</dbReference>
<dbReference type="Pfam" id="PF00381">
    <property type="entry name" value="PTS-HPr"/>
    <property type="match status" value="1"/>
</dbReference>
<comment type="subcellular location">
    <subcellularLocation>
        <location evidence="1">Cytoplasm</location>
    </subcellularLocation>
</comment>
<dbReference type="CDD" id="cd00367">
    <property type="entry name" value="PTS-HPr_like"/>
    <property type="match status" value="1"/>
</dbReference>
<accession>A0A365L6V5</accession>
<comment type="caution">
    <text evidence="5">The sequence shown here is derived from an EMBL/GenBank/DDBJ whole genome shotgun (WGS) entry which is preliminary data.</text>
</comment>
<keyword evidence="6" id="KW-1185">Reference proteome</keyword>
<evidence type="ECO:0000256" key="1">
    <source>
        <dbReference type="ARBA" id="ARBA00004496"/>
    </source>
</evidence>
<evidence type="ECO:0000313" key="6">
    <source>
        <dbReference type="Proteomes" id="UP000251002"/>
    </source>
</evidence>
<evidence type="ECO:0000256" key="2">
    <source>
        <dbReference type="ARBA" id="ARBA00022490"/>
    </source>
</evidence>
<organism evidence="5 6">
    <name type="scientific">Planococcus halotolerans</name>
    <dbReference type="NCBI Taxonomy" id="2233542"/>
    <lineage>
        <taxon>Bacteria</taxon>
        <taxon>Bacillati</taxon>
        <taxon>Bacillota</taxon>
        <taxon>Bacilli</taxon>
        <taxon>Bacillales</taxon>
        <taxon>Caryophanaceae</taxon>
        <taxon>Planococcus</taxon>
    </lineage>
</organism>
<gene>
    <name evidence="5" type="ORF">DP120_02385</name>
</gene>
<dbReference type="InterPro" id="IPR050399">
    <property type="entry name" value="HPr"/>
</dbReference>
<dbReference type="InterPro" id="IPR002114">
    <property type="entry name" value="PTS_HPr_Ser_P_site"/>
</dbReference>
<dbReference type="PROSITE" id="PS00589">
    <property type="entry name" value="PTS_HPR_SER"/>
    <property type="match status" value="1"/>
</dbReference>
<dbReference type="PRINTS" id="PR00107">
    <property type="entry name" value="PHOSPHOCPHPR"/>
</dbReference>
<dbReference type="Gene3D" id="3.30.1340.10">
    <property type="entry name" value="HPr-like"/>
    <property type="match status" value="1"/>
</dbReference>
<dbReference type="NCBIfam" id="TIGR01003">
    <property type="entry name" value="PTS_HPr_family"/>
    <property type="match status" value="1"/>
</dbReference>
<dbReference type="InterPro" id="IPR000032">
    <property type="entry name" value="HPr-like"/>
</dbReference>
<sequence>MAEKSYKVISETGIQARPAAQLVNLASQFKSDISIRYKSSTVNLKSIMGVMSLAIAKGAVIDIAVNGPDEQDALNKIDHFIKSEIAE</sequence>
<protein>
    <submittedName>
        <fullName evidence="5">Phosphocarrier protein HPr</fullName>
    </submittedName>
</protein>
<dbReference type="RefSeq" id="WP_112221577.1">
    <property type="nucleotide sequence ID" value="NZ_CP196859.1"/>
</dbReference>
<evidence type="ECO:0000259" key="4">
    <source>
        <dbReference type="PROSITE" id="PS51350"/>
    </source>
</evidence>